<dbReference type="PANTHER" id="PTHR38588">
    <property type="entry name" value="BLL0334 PROTEIN"/>
    <property type="match status" value="1"/>
</dbReference>
<dbReference type="AlphaFoldDB" id="A0ABD5S2W1"/>
<sequence>MRFDGEFELEDVPPEKAWIVLSDPVAVRNSLKGCKYITPKDESFGFDDYEPDEDAETLPEADPEVVAARAFEEGKEYAALMQVGVGSVKPRFETTVTITERDPEQFLMTAVGSGSASGSSFSMDSGMRIHPSDGGEGSRIEWWTEADVSGRIAQLGSRVIDPVANKIVTNFFKDIERQMSDVDEGTDSGLTDRLRGLL</sequence>
<dbReference type="EMBL" id="JBHSWU010000743">
    <property type="protein sequence ID" value="MFC6725851.1"/>
    <property type="molecule type" value="Genomic_DNA"/>
</dbReference>
<dbReference type="Gene3D" id="3.30.530.20">
    <property type="match status" value="1"/>
</dbReference>
<keyword evidence="2" id="KW-1185">Reference proteome</keyword>
<protein>
    <submittedName>
        <fullName evidence="1">CoxG family protein</fullName>
    </submittedName>
</protein>
<proteinExistence type="predicted"/>
<evidence type="ECO:0000313" key="1">
    <source>
        <dbReference type="EMBL" id="MFC6725851.1"/>
    </source>
</evidence>
<dbReference type="Proteomes" id="UP001596328">
    <property type="component" value="Unassembled WGS sequence"/>
</dbReference>
<accession>A0ABD5S2W1</accession>
<gene>
    <name evidence="1" type="ORF">ACFQE1_16055</name>
</gene>
<dbReference type="InterPro" id="IPR010419">
    <property type="entry name" value="CO_DH_gsu"/>
</dbReference>
<dbReference type="SUPFAM" id="SSF55961">
    <property type="entry name" value="Bet v1-like"/>
    <property type="match status" value="1"/>
</dbReference>
<name>A0ABD5S2W1_9EURY</name>
<organism evidence="1 2">
    <name type="scientific">Halobium palmae</name>
    <dbReference type="NCBI Taxonomy" id="1776492"/>
    <lineage>
        <taxon>Archaea</taxon>
        <taxon>Methanobacteriati</taxon>
        <taxon>Methanobacteriota</taxon>
        <taxon>Stenosarchaea group</taxon>
        <taxon>Halobacteria</taxon>
        <taxon>Halobacteriales</taxon>
        <taxon>Haloferacaceae</taxon>
        <taxon>Halobium</taxon>
    </lineage>
</organism>
<evidence type="ECO:0000313" key="2">
    <source>
        <dbReference type="Proteomes" id="UP001596328"/>
    </source>
</evidence>
<dbReference type="PANTHER" id="PTHR38588:SF1">
    <property type="entry name" value="BLL0334 PROTEIN"/>
    <property type="match status" value="1"/>
</dbReference>
<dbReference type="Pfam" id="PF06240">
    <property type="entry name" value="COXG"/>
    <property type="match status" value="1"/>
</dbReference>
<comment type="caution">
    <text evidence="1">The sequence shown here is derived from an EMBL/GenBank/DDBJ whole genome shotgun (WGS) entry which is preliminary data.</text>
</comment>
<dbReference type="InterPro" id="IPR023393">
    <property type="entry name" value="START-like_dom_sf"/>
</dbReference>
<reference evidence="1 2" key="1">
    <citation type="journal article" date="2019" name="Int. J. Syst. Evol. Microbiol.">
        <title>The Global Catalogue of Microorganisms (GCM) 10K type strain sequencing project: providing services to taxonomists for standard genome sequencing and annotation.</title>
        <authorList>
            <consortium name="The Broad Institute Genomics Platform"/>
            <consortium name="The Broad Institute Genome Sequencing Center for Infectious Disease"/>
            <person name="Wu L."/>
            <person name="Ma J."/>
        </authorList>
    </citation>
    <scope>NUCLEOTIDE SEQUENCE [LARGE SCALE GENOMIC DNA]</scope>
    <source>
        <strain evidence="1 2">NBRC 111368</strain>
    </source>
</reference>